<evidence type="ECO:0000313" key="2">
    <source>
        <dbReference type="EMBL" id="AUH32064.1"/>
    </source>
</evidence>
<gene>
    <name evidence="2" type="ORF">CUV01_00405</name>
</gene>
<keyword evidence="2" id="KW-0540">Nuclease</keyword>
<dbReference type="SMART" id="SM00507">
    <property type="entry name" value="HNHc"/>
    <property type="match status" value="1"/>
</dbReference>
<dbReference type="AlphaFoldDB" id="A0A2K9ES84"/>
<evidence type="ECO:0000313" key="3">
    <source>
        <dbReference type="Proteomes" id="UP000233742"/>
    </source>
</evidence>
<sequence>MGLMREYQRHSKRVTSTRRWQVLRQAVLERDGWACVDCGTARGRLEIDHVKPVRSNPELAFDPTNCATRCSRCHTKKTRIECGHPAPIITPEREAWGKAVAELATQPNPAM</sequence>
<keyword evidence="3" id="KW-1185">Reference proteome</keyword>
<dbReference type="RefSeq" id="WP_101458743.1">
    <property type="nucleotide sequence ID" value="NZ_CP025408.1"/>
</dbReference>
<reference evidence="2 3" key="1">
    <citation type="submission" date="2017-12" db="EMBL/GenBank/DDBJ databases">
        <authorList>
            <person name="Hurst M.R.H."/>
        </authorList>
    </citation>
    <scope>NUCLEOTIDE SEQUENCE [LARGE SCALE GENOMIC DNA]</scope>
    <source>
        <strain evidence="2 3">BM15</strain>
    </source>
</reference>
<name>A0A2K9ES84_9RHOB</name>
<evidence type="ECO:0000259" key="1">
    <source>
        <dbReference type="SMART" id="SM00507"/>
    </source>
</evidence>
<dbReference type="GO" id="GO:0003676">
    <property type="term" value="F:nucleic acid binding"/>
    <property type="evidence" value="ECO:0007669"/>
    <property type="project" value="InterPro"/>
</dbReference>
<dbReference type="GO" id="GO:0004519">
    <property type="term" value="F:endonuclease activity"/>
    <property type="evidence" value="ECO:0007669"/>
    <property type="project" value="UniProtKB-KW"/>
</dbReference>
<dbReference type="Pfam" id="PF01844">
    <property type="entry name" value="HNH"/>
    <property type="match status" value="1"/>
</dbReference>
<dbReference type="CDD" id="cd00085">
    <property type="entry name" value="HNHc"/>
    <property type="match status" value="1"/>
</dbReference>
<keyword evidence="2" id="KW-0255">Endonuclease</keyword>
<protein>
    <submittedName>
        <fullName evidence="2">Endonuclease</fullName>
    </submittedName>
</protein>
<proteinExistence type="predicted"/>
<dbReference type="Gene3D" id="1.10.30.50">
    <property type="match status" value="1"/>
</dbReference>
<dbReference type="Proteomes" id="UP000233742">
    <property type="component" value="Chromosome"/>
</dbReference>
<dbReference type="InterPro" id="IPR002711">
    <property type="entry name" value="HNH"/>
</dbReference>
<accession>A0A2K9ES84</accession>
<dbReference type="KEGG" id="paro:CUV01_00405"/>
<dbReference type="InterPro" id="IPR003615">
    <property type="entry name" value="HNH_nuc"/>
</dbReference>
<keyword evidence="2" id="KW-0378">Hydrolase</keyword>
<organism evidence="2 3">
    <name type="scientific">Paracoccus tegillarcae</name>
    <dbReference type="NCBI Taxonomy" id="1529068"/>
    <lineage>
        <taxon>Bacteria</taxon>
        <taxon>Pseudomonadati</taxon>
        <taxon>Pseudomonadota</taxon>
        <taxon>Alphaproteobacteria</taxon>
        <taxon>Rhodobacterales</taxon>
        <taxon>Paracoccaceae</taxon>
        <taxon>Paracoccus</taxon>
    </lineage>
</organism>
<dbReference type="GO" id="GO:0008270">
    <property type="term" value="F:zinc ion binding"/>
    <property type="evidence" value="ECO:0007669"/>
    <property type="project" value="InterPro"/>
</dbReference>
<dbReference type="EMBL" id="CP025408">
    <property type="protein sequence ID" value="AUH32064.1"/>
    <property type="molecule type" value="Genomic_DNA"/>
</dbReference>
<feature type="domain" description="HNH nuclease" evidence="1">
    <location>
        <begin position="22"/>
        <end position="75"/>
    </location>
</feature>
<dbReference type="OrthoDB" id="5292295at2"/>